<name>A0A8D8Z959_9HEMI</name>
<protein>
    <submittedName>
        <fullName evidence="1">Uncharacterized protein</fullName>
    </submittedName>
</protein>
<dbReference type="EMBL" id="HBUF01443078">
    <property type="protein sequence ID" value="CAG6743087.1"/>
    <property type="molecule type" value="Transcribed_RNA"/>
</dbReference>
<evidence type="ECO:0000313" key="1">
    <source>
        <dbReference type="EMBL" id="CAG6743087.1"/>
    </source>
</evidence>
<dbReference type="AlphaFoldDB" id="A0A8D8Z959"/>
<reference evidence="1" key="1">
    <citation type="submission" date="2021-05" db="EMBL/GenBank/DDBJ databases">
        <authorList>
            <person name="Alioto T."/>
            <person name="Alioto T."/>
            <person name="Gomez Garrido J."/>
        </authorList>
    </citation>
    <scope>NUCLEOTIDE SEQUENCE</scope>
</reference>
<organism evidence="1">
    <name type="scientific">Cacopsylla melanoneura</name>
    <dbReference type="NCBI Taxonomy" id="428564"/>
    <lineage>
        <taxon>Eukaryota</taxon>
        <taxon>Metazoa</taxon>
        <taxon>Ecdysozoa</taxon>
        <taxon>Arthropoda</taxon>
        <taxon>Hexapoda</taxon>
        <taxon>Insecta</taxon>
        <taxon>Pterygota</taxon>
        <taxon>Neoptera</taxon>
        <taxon>Paraneoptera</taxon>
        <taxon>Hemiptera</taxon>
        <taxon>Sternorrhyncha</taxon>
        <taxon>Psylloidea</taxon>
        <taxon>Psyllidae</taxon>
        <taxon>Psyllinae</taxon>
        <taxon>Cacopsylla</taxon>
    </lineage>
</organism>
<accession>A0A8D8Z959</accession>
<sequence>MNSISVIVAFFPIDNDKCIQHASIYYDIIRLPTTNTTNTISADTYDTPLSHNAHSYDLCWSDDYNLNHYGTLSTCQYDEFDNCGEGFLSVQPELLVNNGTYFNIESLGPYKFIGSNWDCYDSKIESSYGINSSNLITLSQNESIKDEITIYYQNVRGLRSKTTKLTCALQTTDYDI</sequence>
<proteinExistence type="predicted"/>